<sequence>MKIGRHTKECTLVLNDPAISAVHCTLWVTVFDEESIPIFYIRDTSLNGTTVNGITLAKNVAYPLRNNDIVDLWPAVPSNTGCTGRIVFKFRSNFKEVLGYDVYSHLHIQKTVGTWEILPKVIGNGTFGHVLVCQKTTQYEPVSETMKQRFAVKIIKLKPNKLDKEAKILLSLNHPNIIKVHRTFNDLNDNLYIFQDLIPGGDLFSYLAKGDCLTSISETESLLFVYQILQALKYLHDQGIVHRDLKLDNILLQSPEPCTKIVLADFGIAKHLTSKVTRMHTIVGTPEYCAPEVGFKANRKMYQSFSRAATLEQDKIGYNKKCDLWSLGVITHIMLTGVSPFYGDGTEKSIIANAKMGYLNFKIKHWARVSQQAKDFVKCLLKVNVEDRADSDNALSHPWIQKHEAQLQQIYKRKILPMNDSAKVASTTNPENKETWKRKLPKSVVVQRTIATNKRQRI</sequence>
<dbReference type="Gene3D" id="1.10.510.10">
    <property type="entry name" value="Transferase(Phosphotransferase) domain 1"/>
    <property type="match status" value="1"/>
</dbReference>
<dbReference type="SMART" id="SM00220">
    <property type="entry name" value="S_TKc"/>
    <property type="match status" value="1"/>
</dbReference>
<feature type="domain" description="Protein kinase" evidence="7">
    <location>
        <begin position="116"/>
        <end position="400"/>
    </location>
</feature>
<evidence type="ECO:0008006" key="10">
    <source>
        <dbReference type="Google" id="ProtNLM"/>
    </source>
</evidence>
<dbReference type="InterPro" id="IPR000719">
    <property type="entry name" value="Prot_kinase_dom"/>
</dbReference>
<dbReference type="SMART" id="SM00240">
    <property type="entry name" value="FHA"/>
    <property type="match status" value="1"/>
</dbReference>
<reference evidence="8 9" key="1">
    <citation type="journal article" date="2011" name="Proc. Natl. Acad. Sci. U.S.A.">
        <title>Evolutionary erosion of yeast sex chromosomes by mating-type switching accidents.</title>
        <authorList>
            <person name="Gordon J.L."/>
            <person name="Armisen D."/>
            <person name="Proux-Wera E."/>
            <person name="Oheigeartaigh S.S."/>
            <person name="Byrne K.P."/>
            <person name="Wolfe K.H."/>
        </authorList>
    </citation>
    <scope>NUCLEOTIDE SEQUENCE [LARGE SCALE GENOMIC DNA]</scope>
    <source>
        <strain evidence="9">ATCC MYA-139 / BCRC 22969 / CBS 8797 / CCRC 22969 / KCTC 17520 / NBRC 10181 / NCYC 3082</strain>
    </source>
</reference>
<reference evidence="9" key="2">
    <citation type="submission" date="2012-08" db="EMBL/GenBank/DDBJ databases">
        <title>Genome sequence of Kazachstania naganishii.</title>
        <authorList>
            <person name="Gordon J.L."/>
            <person name="Armisen D."/>
            <person name="Proux-Wera E."/>
            <person name="OhEigeartaigh S.S."/>
            <person name="Byrne K.P."/>
            <person name="Wolfe K.H."/>
        </authorList>
    </citation>
    <scope>NUCLEOTIDE SEQUENCE [LARGE SCALE GENOMIC DNA]</scope>
    <source>
        <strain evidence="9">ATCC MYA-139 / BCRC 22969 / CBS 8797 / CCRC 22969 / KCTC 17520 / NBRC 10181 / NCYC 3082</strain>
    </source>
</reference>
<dbReference type="InterPro" id="IPR011009">
    <property type="entry name" value="Kinase-like_dom_sf"/>
</dbReference>
<dbReference type="InterPro" id="IPR008271">
    <property type="entry name" value="Ser/Thr_kinase_AS"/>
</dbReference>
<gene>
    <name evidence="8" type="primary">KNAG0E00360</name>
    <name evidence="8" type="ordered locus">KNAG_0E00360</name>
</gene>
<dbReference type="InterPro" id="IPR008984">
    <property type="entry name" value="SMAD_FHA_dom_sf"/>
</dbReference>
<dbReference type="Proteomes" id="UP000006310">
    <property type="component" value="Chromosome 5"/>
</dbReference>
<dbReference type="KEGG" id="kng:KNAG_0E00360"/>
<accession>J7S6B9</accession>
<dbReference type="CDD" id="cd05117">
    <property type="entry name" value="STKc_CAMK"/>
    <property type="match status" value="1"/>
</dbReference>
<keyword evidence="5" id="KW-0418">Kinase</keyword>
<evidence type="ECO:0000259" key="6">
    <source>
        <dbReference type="PROSITE" id="PS50006"/>
    </source>
</evidence>
<dbReference type="FunFam" id="1.10.510.10:FF:001021">
    <property type="entry name" value="Serine/threonine protein kinase"/>
    <property type="match status" value="1"/>
</dbReference>
<dbReference type="GeneID" id="34526004"/>
<dbReference type="AlphaFoldDB" id="J7S6B9"/>
<protein>
    <recommendedName>
        <fullName evidence="10">Protein kinase domain-containing protein</fullName>
    </recommendedName>
</protein>
<dbReference type="Gene3D" id="3.30.200.20">
    <property type="entry name" value="Phosphorylase Kinase, domain 1"/>
    <property type="match status" value="1"/>
</dbReference>
<dbReference type="OrthoDB" id="74764at2759"/>
<evidence type="ECO:0000256" key="3">
    <source>
        <dbReference type="ARBA" id="ARBA00022840"/>
    </source>
</evidence>
<dbReference type="EMBL" id="HE978318">
    <property type="protein sequence ID" value="CCK70304.1"/>
    <property type="molecule type" value="Genomic_DNA"/>
</dbReference>
<dbReference type="GO" id="GO:0004674">
    <property type="term" value="F:protein serine/threonine kinase activity"/>
    <property type="evidence" value="ECO:0007669"/>
    <property type="project" value="UniProtKB-KW"/>
</dbReference>
<evidence type="ECO:0000259" key="7">
    <source>
        <dbReference type="PROSITE" id="PS50011"/>
    </source>
</evidence>
<dbReference type="SUPFAM" id="SSF49879">
    <property type="entry name" value="SMAD/FHA domain"/>
    <property type="match status" value="1"/>
</dbReference>
<dbReference type="SUPFAM" id="SSF56112">
    <property type="entry name" value="Protein kinase-like (PK-like)"/>
    <property type="match status" value="1"/>
</dbReference>
<evidence type="ECO:0000313" key="9">
    <source>
        <dbReference type="Proteomes" id="UP000006310"/>
    </source>
</evidence>
<evidence type="ECO:0000256" key="2">
    <source>
        <dbReference type="ARBA" id="ARBA00022741"/>
    </source>
</evidence>
<dbReference type="PANTHER" id="PTHR24347">
    <property type="entry name" value="SERINE/THREONINE-PROTEIN KINASE"/>
    <property type="match status" value="1"/>
</dbReference>
<dbReference type="InterPro" id="IPR017441">
    <property type="entry name" value="Protein_kinase_ATP_BS"/>
</dbReference>
<dbReference type="RefSeq" id="XP_022464550.1">
    <property type="nucleotide sequence ID" value="XM_022608012.1"/>
</dbReference>
<keyword evidence="5" id="KW-0808">Transferase</keyword>
<proteinExistence type="inferred from homology"/>
<name>J7S6B9_HUIN7</name>
<dbReference type="InterPro" id="IPR000253">
    <property type="entry name" value="FHA_dom"/>
</dbReference>
<feature type="domain" description="FHA" evidence="6">
    <location>
        <begin position="1"/>
        <end position="56"/>
    </location>
</feature>
<feature type="binding site" evidence="4">
    <location>
        <position position="153"/>
    </location>
    <ligand>
        <name>ATP</name>
        <dbReference type="ChEBI" id="CHEBI:30616"/>
    </ligand>
</feature>
<organism evidence="8 9">
    <name type="scientific">Huiozyma naganishii (strain ATCC MYA-139 / BCRC 22969 / CBS 8797 / KCTC 17520 / NBRC 10181 / NCYC 3082 / Yp74L-3)</name>
    <name type="common">Yeast</name>
    <name type="synonym">Kazachstania naganishii</name>
    <dbReference type="NCBI Taxonomy" id="1071383"/>
    <lineage>
        <taxon>Eukaryota</taxon>
        <taxon>Fungi</taxon>
        <taxon>Dikarya</taxon>
        <taxon>Ascomycota</taxon>
        <taxon>Saccharomycotina</taxon>
        <taxon>Saccharomycetes</taxon>
        <taxon>Saccharomycetales</taxon>
        <taxon>Saccharomycetaceae</taxon>
        <taxon>Huiozyma</taxon>
    </lineage>
</organism>
<evidence type="ECO:0000313" key="8">
    <source>
        <dbReference type="EMBL" id="CCK70304.1"/>
    </source>
</evidence>
<keyword evidence="3 4" id="KW-0067">ATP-binding</keyword>
<evidence type="ECO:0000256" key="1">
    <source>
        <dbReference type="ARBA" id="ARBA00005575"/>
    </source>
</evidence>
<dbReference type="PROSITE" id="PS50006">
    <property type="entry name" value="FHA_DOMAIN"/>
    <property type="match status" value="1"/>
</dbReference>
<dbReference type="GO" id="GO:0005524">
    <property type="term" value="F:ATP binding"/>
    <property type="evidence" value="ECO:0007669"/>
    <property type="project" value="UniProtKB-UniRule"/>
</dbReference>
<dbReference type="PROSITE" id="PS50011">
    <property type="entry name" value="PROTEIN_KINASE_DOM"/>
    <property type="match status" value="1"/>
</dbReference>
<evidence type="ECO:0000256" key="4">
    <source>
        <dbReference type="PROSITE-ProRule" id="PRU10141"/>
    </source>
</evidence>
<keyword evidence="5" id="KW-0723">Serine/threonine-protein kinase</keyword>
<comment type="similarity">
    <text evidence="1">Belongs to the protein kinase superfamily. CAMK Ser/Thr protein kinase family. CHEK2 subfamily.</text>
</comment>
<keyword evidence="9" id="KW-1185">Reference proteome</keyword>
<dbReference type="HOGENOM" id="CLU_000288_63_0_1"/>
<evidence type="ECO:0000256" key="5">
    <source>
        <dbReference type="RuleBase" id="RU000304"/>
    </source>
</evidence>
<dbReference type="Pfam" id="PF00069">
    <property type="entry name" value="Pkinase"/>
    <property type="match status" value="1"/>
</dbReference>
<dbReference type="PROSITE" id="PS00108">
    <property type="entry name" value="PROTEIN_KINASE_ST"/>
    <property type="match status" value="1"/>
</dbReference>
<keyword evidence="2 4" id="KW-0547">Nucleotide-binding</keyword>
<dbReference type="Pfam" id="PF00498">
    <property type="entry name" value="FHA"/>
    <property type="match status" value="1"/>
</dbReference>
<dbReference type="STRING" id="1071383.J7S6B9"/>
<dbReference type="PROSITE" id="PS00107">
    <property type="entry name" value="PROTEIN_KINASE_ATP"/>
    <property type="match status" value="1"/>
</dbReference>
<dbReference type="Gene3D" id="2.60.200.20">
    <property type="match status" value="1"/>
</dbReference>
<dbReference type="eggNOG" id="KOG0032">
    <property type="taxonomic scope" value="Eukaryota"/>
</dbReference>
<dbReference type="OMA" id="EDQYTIT"/>